<dbReference type="CDD" id="cd19499">
    <property type="entry name" value="RecA-like_ClpB_Hsp104-like"/>
    <property type="match status" value="1"/>
</dbReference>
<reference evidence="11" key="2">
    <citation type="submission" date="2015-01" db="EMBL/GenBank/DDBJ databases">
        <title>Complete genome sequence of Methylobacterium aquaticum strain 22A.</title>
        <authorList>
            <person name="Tani A."/>
            <person name="Ogura Y."/>
            <person name="Hayashi T."/>
        </authorList>
    </citation>
    <scope>NUCLEOTIDE SEQUENCE [LARGE SCALE GENOMIC DNA]</scope>
    <source>
        <strain evidence="11">MA-22A</strain>
    </source>
</reference>
<dbReference type="InterPro" id="IPR001270">
    <property type="entry name" value="ClpA/B"/>
</dbReference>
<dbReference type="KEGG" id="maqu:Maq22A_c22130"/>
<dbReference type="NCBIfam" id="TIGR03345">
    <property type="entry name" value="VI_ClpV1"/>
    <property type="match status" value="1"/>
</dbReference>
<dbReference type="PROSITE" id="PS00870">
    <property type="entry name" value="CLPAB_1"/>
    <property type="match status" value="1"/>
</dbReference>
<keyword evidence="5" id="KW-0143">Chaperone</keyword>
<proteinExistence type="inferred from homology"/>
<dbReference type="GO" id="GO:0005737">
    <property type="term" value="C:cytoplasm"/>
    <property type="evidence" value="ECO:0007669"/>
    <property type="project" value="TreeGrafter"/>
</dbReference>
<dbReference type="RefSeq" id="WP_060848376.1">
    <property type="nucleotide sequence ID" value="NZ_AP014704.1"/>
</dbReference>
<dbReference type="PRINTS" id="PR00300">
    <property type="entry name" value="CLPPROTEASEA"/>
</dbReference>
<dbReference type="InterPro" id="IPR003959">
    <property type="entry name" value="ATPase_AAA_core"/>
</dbReference>
<evidence type="ECO:0000256" key="6">
    <source>
        <dbReference type="PROSITE-ProRule" id="PRU01251"/>
    </source>
</evidence>
<dbReference type="Gene3D" id="1.10.8.60">
    <property type="match status" value="1"/>
</dbReference>
<evidence type="ECO:0000256" key="4">
    <source>
        <dbReference type="ARBA" id="ARBA00022840"/>
    </source>
</evidence>
<evidence type="ECO:0000256" key="7">
    <source>
        <dbReference type="SAM" id="Coils"/>
    </source>
</evidence>
<dbReference type="Proteomes" id="UP000061432">
    <property type="component" value="Chromosome"/>
</dbReference>
<dbReference type="SUPFAM" id="SSF52540">
    <property type="entry name" value="P-loop containing nucleoside triphosphate hydrolases"/>
    <property type="match status" value="2"/>
</dbReference>
<dbReference type="InterPro" id="IPR003593">
    <property type="entry name" value="AAA+_ATPase"/>
</dbReference>
<dbReference type="STRING" id="270351.Maq22A_c22130"/>
<evidence type="ECO:0000259" key="9">
    <source>
        <dbReference type="PROSITE" id="PS51903"/>
    </source>
</evidence>
<dbReference type="PANTHER" id="PTHR11638:SF184">
    <property type="entry name" value="ATPASE WITH CHAPERONE ACTIVITY"/>
    <property type="match status" value="1"/>
</dbReference>
<dbReference type="InterPro" id="IPR017729">
    <property type="entry name" value="ATPase_T6SS_ClpV1"/>
</dbReference>
<feature type="coiled-coil region" evidence="7">
    <location>
        <begin position="452"/>
        <end position="514"/>
    </location>
</feature>
<dbReference type="PATRIC" id="fig|270351.10.peg.4268"/>
<dbReference type="InterPro" id="IPR050130">
    <property type="entry name" value="ClpA_ClpB"/>
</dbReference>
<dbReference type="SMART" id="SM00382">
    <property type="entry name" value="AAA"/>
    <property type="match status" value="2"/>
</dbReference>
<dbReference type="GO" id="GO:0016887">
    <property type="term" value="F:ATP hydrolysis activity"/>
    <property type="evidence" value="ECO:0007669"/>
    <property type="project" value="InterPro"/>
</dbReference>
<evidence type="ECO:0000256" key="1">
    <source>
        <dbReference type="ARBA" id="ARBA00008675"/>
    </source>
</evidence>
<feature type="region of interest" description="Disordered" evidence="8">
    <location>
        <begin position="150"/>
        <end position="173"/>
    </location>
</feature>
<dbReference type="GO" id="GO:0005524">
    <property type="term" value="F:ATP binding"/>
    <property type="evidence" value="ECO:0007669"/>
    <property type="project" value="UniProtKB-KW"/>
</dbReference>
<accession>A0A0C6FFU2</accession>
<evidence type="ECO:0000313" key="11">
    <source>
        <dbReference type="Proteomes" id="UP000061432"/>
    </source>
</evidence>
<dbReference type="InterPro" id="IPR018368">
    <property type="entry name" value="ClpA/B_CS1"/>
</dbReference>
<evidence type="ECO:0000313" key="10">
    <source>
        <dbReference type="EMBL" id="BAQ47413.1"/>
    </source>
</evidence>
<keyword evidence="4 10" id="KW-0067">ATP-binding</keyword>
<dbReference type="InterPro" id="IPR036628">
    <property type="entry name" value="Clp_N_dom_sf"/>
</dbReference>
<dbReference type="InterPro" id="IPR041546">
    <property type="entry name" value="ClpA/ClpB_AAA_lid"/>
</dbReference>
<dbReference type="PROSITE" id="PS51903">
    <property type="entry name" value="CLP_R"/>
    <property type="match status" value="1"/>
</dbReference>
<name>A0A0C6FFU2_9HYPH</name>
<keyword evidence="7" id="KW-0175">Coiled coil</keyword>
<dbReference type="Pfam" id="PF10431">
    <property type="entry name" value="ClpB_D2-small"/>
    <property type="match status" value="1"/>
</dbReference>
<feature type="domain" description="Clp R" evidence="9">
    <location>
        <begin position="10"/>
        <end position="150"/>
    </location>
</feature>
<protein>
    <submittedName>
        <fullName evidence="10">ATPases with chaperone activity, ATP-binding subunit</fullName>
    </submittedName>
</protein>
<gene>
    <name evidence="10" type="primary">clpA</name>
    <name evidence="10" type="ORF">Maq22A_c22130</name>
</gene>
<evidence type="ECO:0000256" key="2">
    <source>
        <dbReference type="ARBA" id="ARBA00022737"/>
    </source>
</evidence>
<dbReference type="Pfam" id="PF17871">
    <property type="entry name" value="AAA_lid_9"/>
    <property type="match status" value="1"/>
</dbReference>
<dbReference type="InterPro" id="IPR019489">
    <property type="entry name" value="Clp_ATPase_C"/>
</dbReference>
<evidence type="ECO:0000256" key="3">
    <source>
        <dbReference type="ARBA" id="ARBA00022741"/>
    </source>
</evidence>
<keyword evidence="3" id="KW-0547">Nucleotide-binding</keyword>
<comment type="similarity">
    <text evidence="1">Belongs to the ClpA/ClpB family.</text>
</comment>
<dbReference type="SMART" id="SM01086">
    <property type="entry name" value="ClpB_D2-small"/>
    <property type="match status" value="1"/>
</dbReference>
<dbReference type="InterPro" id="IPR004176">
    <property type="entry name" value="Clp_R_N"/>
</dbReference>
<sequence length="875" mass="91811">MPTFDLHVVVGRLEPGLRRSLERAVGLAVAREHGTVEVEHWLLALIEEAEPFGALLRSAGGPPESVRAELSAALDRMRRGAAAAPSLSRGTLGWIEEAWLTASLRFGRDAVAPVDLALALTSSTALRAALREAAPSLRLDAAALDARAAEVPAPAPPAPGEAAGPGGAPDPEVERYTRDLTAEARAGRIDPVVGREAELRQVIDVLLRRRQNNPILTGEAGVGKTAVVEALALRIAEGSVPEPLRNATLRALDLGLLQAGAGVKGEFERRLTAVIAACRTASVPVILFIDEAHTLIGAGNQAGGSDAANLLKPALARGELRAIAATTWSEYKRHIERDPALTRRFQVVTVAEPDEATGARMLRGLVPALEAHHGVVIRDEAVVEAVRLSARYLPARQLPDKAVSVLDTAAAAVAIGRQSEPAALEDLRAEVAGLAAERAARAREAEADPDDLADLDARLAATEERLSALRDRLGHERGLIAEIDALARPQEQERAEARDRLAALRGELARLQGEAALVHPDVDRGAVAAVIARWTGIPVGRLVRDAARAAQALEDRLRARVTGQDAALATIAAAIRTAGAGLADPRKPPGVFLMVGTSGVGKTETALALAEALHGGEASLTTVNMSEFKEEHKVSSLVGAPPGYVGYGEGGVLTEAVRRRPYGILLLDEVEKAHPSVQDVFYQVFDKGSLRDGEGRDVDFRNTTILLTANAGSDTLAALAADPETMPEGEALVEAIRPELLRHFKPAFLGRVTIVPYRPLSPDILARIARLQLERVRERVAAAHGADLAWDPAVEDALVARCLAADIGARAIEGALTREVLPALSDLVLARALDGAAVPPIALTVTREGGFAAAPATGATAGAASPPVAPPPDAA</sequence>
<dbReference type="Pfam" id="PF00004">
    <property type="entry name" value="AAA"/>
    <property type="match status" value="1"/>
</dbReference>
<dbReference type="PANTHER" id="PTHR11638">
    <property type="entry name" value="ATP-DEPENDENT CLP PROTEASE"/>
    <property type="match status" value="1"/>
</dbReference>
<dbReference type="GO" id="GO:0034605">
    <property type="term" value="P:cellular response to heat"/>
    <property type="evidence" value="ECO:0007669"/>
    <property type="project" value="TreeGrafter"/>
</dbReference>
<dbReference type="Gene3D" id="1.10.1780.10">
    <property type="entry name" value="Clp, N-terminal domain"/>
    <property type="match status" value="1"/>
</dbReference>
<evidence type="ECO:0000256" key="8">
    <source>
        <dbReference type="SAM" id="MobiDB-lite"/>
    </source>
</evidence>
<dbReference type="Pfam" id="PF02861">
    <property type="entry name" value="Clp_N"/>
    <property type="match status" value="1"/>
</dbReference>
<dbReference type="Gene3D" id="3.40.50.300">
    <property type="entry name" value="P-loop containing nucleotide triphosphate hydrolases"/>
    <property type="match status" value="3"/>
</dbReference>
<organism evidence="10 11">
    <name type="scientific">Methylobacterium aquaticum</name>
    <dbReference type="NCBI Taxonomy" id="270351"/>
    <lineage>
        <taxon>Bacteria</taxon>
        <taxon>Pseudomonadati</taxon>
        <taxon>Pseudomonadota</taxon>
        <taxon>Alphaproteobacteria</taxon>
        <taxon>Hyphomicrobiales</taxon>
        <taxon>Methylobacteriaceae</taxon>
        <taxon>Methylobacterium</taxon>
    </lineage>
</organism>
<dbReference type="EMBL" id="AP014704">
    <property type="protein sequence ID" value="BAQ47413.1"/>
    <property type="molecule type" value="Genomic_DNA"/>
</dbReference>
<dbReference type="CDD" id="cd00009">
    <property type="entry name" value="AAA"/>
    <property type="match status" value="1"/>
</dbReference>
<dbReference type="AlphaFoldDB" id="A0A0C6FFU2"/>
<keyword evidence="2 6" id="KW-0677">Repeat</keyword>
<reference evidence="10 11" key="1">
    <citation type="journal article" date="2015" name="Genome Announc.">
        <title>Complete Genome Sequence of Methylobacterium aquaticum Strain 22A, Isolated from Racomitrium japonicum Moss.</title>
        <authorList>
            <person name="Tani A."/>
            <person name="Ogura Y."/>
            <person name="Hayashi T."/>
            <person name="Kimbara K."/>
        </authorList>
    </citation>
    <scope>NUCLEOTIDE SEQUENCE [LARGE SCALE GENOMIC DNA]</scope>
    <source>
        <strain evidence="10 11">MA-22A</strain>
    </source>
</reference>
<dbReference type="Pfam" id="PF07724">
    <property type="entry name" value="AAA_2"/>
    <property type="match status" value="1"/>
</dbReference>
<evidence type="ECO:0000256" key="5">
    <source>
        <dbReference type="ARBA" id="ARBA00023186"/>
    </source>
</evidence>
<dbReference type="InterPro" id="IPR027417">
    <property type="entry name" value="P-loop_NTPase"/>
</dbReference>
<dbReference type="SUPFAM" id="SSF81923">
    <property type="entry name" value="Double Clp-N motif"/>
    <property type="match status" value="1"/>
</dbReference>